<feature type="region of interest" description="Disordered" evidence="1">
    <location>
        <begin position="1"/>
        <end position="20"/>
    </location>
</feature>
<protein>
    <submittedName>
        <fullName evidence="3">Hook-length control protein FliK</fullName>
    </submittedName>
</protein>
<dbReference type="InterPro" id="IPR021136">
    <property type="entry name" value="Flagellar_hook_control-like_C"/>
</dbReference>
<keyword evidence="4" id="KW-1185">Reference proteome</keyword>
<organism evidence="3 4">
    <name type="scientific">Pseudomonas jinjuensis</name>
    <dbReference type="NCBI Taxonomy" id="198616"/>
    <lineage>
        <taxon>Bacteria</taxon>
        <taxon>Pseudomonadati</taxon>
        <taxon>Pseudomonadota</taxon>
        <taxon>Gammaproteobacteria</taxon>
        <taxon>Pseudomonadales</taxon>
        <taxon>Pseudomonadaceae</taxon>
        <taxon>Pseudomonas</taxon>
    </lineage>
</organism>
<evidence type="ECO:0000313" key="4">
    <source>
        <dbReference type="Proteomes" id="UP000242957"/>
    </source>
</evidence>
<dbReference type="Gene3D" id="3.30.750.140">
    <property type="match status" value="1"/>
</dbReference>
<dbReference type="Proteomes" id="UP000242957">
    <property type="component" value="Unassembled WGS sequence"/>
</dbReference>
<gene>
    <name evidence="3" type="ORF">SAMN05216193_10979</name>
</gene>
<dbReference type="InterPro" id="IPR038610">
    <property type="entry name" value="FliK-like_C_sf"/>
</dbReference>
<reference evidence="4" key="1">
    <citation type="submission" date="2016-10" db="EMBL/GenBank/DDBJ databases">
        <authorList>
            <person name="Varghese N."/>
            <person name="Submissions S."/>
        </authorList>
    </citation>
    <scope>NUCLEOTIDE SEQUENCE [LARGE SCALE GENOMIC DNA]</scope>
    <source>
        <strain evidence="4">JCM 21621</strain>
    </source>
</reference>
<sequence>MPSEIGAIRPLPSLPPPRSQASAVEVPLQLLRSLGDLLPPGSSATAEVLGVKAAQASFQLLLRLTLADGRQTIATAESPQPLAQGSQLNIAALSPTRLAASLLAQRSEAPLTQIDLDQLPPGTLLQGKVLSSERIESQPAQQPLYRVLLRVLDSPLAERVLSLESARPLSVGSLLSAQVQASQALLFLPPSARMERLEIGRQLATQQGRQAALPALFDALRGLDQADGLPSGLRQAVDSLLAGLPDARQLADPRGLAQALLHSGGFLESGLLHGAPGQHDFKANLLRLIATLLPSQATINPALLASLGDGNRLPALLRGTLGQIGGRGEEAAFPLSSRLLAGLQESGDLETLLKLAAAAVARLQTHQLSSLAQSDRLPDGTLLTTWQTEIPMRQQSSVTPLQVRIQQEDRSAAQEQQGEMIWHVELAFDLDSLGPLQVQASLARGAVSSQLWAERESTASLIDHELDNLRQRLCDAGLSVNQLSCRQGKPPRGERTAVEQRWVDEQA</sequence>
<evidence type="ECO:0000259" key="2">
    <source>
        <dbReference type="Pfam" id="PF02120"/>
    </source>
</evidence>
<dbReference type="STRING" id="198616.SAMN05216193_10979"/>
<evidence type="ECO:0000256" key="1">
    <source>
        <dbReference type="SAM" id="MobiDB-lite"/>
    </source>
</evidence>
<dbReference type="OrthoDB" id="6113047at2"/>
<proteinExistence type="predicted"/>
<dbReference type="Pfam" id="PF02120">
    <property type="entry name" value="Flg_hook"/>
    <property type="match status" value="1"/>
</dbReference>
<dbReference type="EMBL" id="FNIJ01000009">
    <property type="protein sequence ID" value="SDO24603.1"/>
    <property type="molecule type" value="Genomic_DNA"/>
</dbReference>
<dbReference type="AlphaFoldDB" id="A0A1H0HZM5"/>
<name>A0A1H0HZM5_9PSED</name>
<dbReference type="RefSeq" id="WP_084311308.1">
    <property type="nucleotide sequence ID" value="NZ_FNIJ01000009.1"/>
</dbReference>
<feature type="domain" description="Flagellar hook-length control protein-like C-terminal" evidence="2">
    <location>
        <begin position="413"/>
        <end position="492"/>
    </location>
</feature>
<accession>A0A1H0HZM5</accession>
<evidence type="ECO:0000313" key="3">
    <source>
        <dbReference type="EMBL" id="SDO24603.1"/>
    </source>
</evidence>